<evidence type="ECO:0000313" key="2">
    <source>
        <dbReference type="Ensembl" id="ENSHBUP00000018419.1"/>
    </source>
</evidence>
<dbReference type="OMA" id="WEIFIND"/>
<dbReference type="SUPFAM" id="SSF56672">
    <property type="entry name" value="DNA/RNA polymerases"/>
    <property type="match status" value="1"/>
</dbReference>
<dbReference type="GeneTree" id="ENSGT01150000286909"/>
<evidence type="ECO:0000259" key="1">
    <source>
        <dbReference type="PROSITE" id="PS50878"/>
    </source>
</evidence>
<evidence type="ECO:0000313" key="3">
    <source>
        <dbReference type="Proteomes" id="UP000264840"/>
    </source>
</evidence>
<dbReference type="InterPro" id="IPR043502">
    <property type="entry name" value="DNA/RNA_pol_sf"/>
</dbReference>
<name>A0A3Q2WAC9_HAPBU</name>
<organism evidence="2 3">
    <name type="scientific">Haplochromis burtoni</name>
    <name type="common">Burton's mouthbrooder</name>
    <name type="synonym">Chromis burtoni</name>
    <dbReference type="NCBI Taxonomy" id="8153"/>
    <lineage>
        <taxon>Eukaryota</taxon>
        <taxon>Metazoa</taxon>
        <taxon>Chordata</taxon>
        <taxon>Craniata</taxon>
        <taxon>Vertebrata</taxon>
        <taxon>Euteleostomi</taxon>
        <taxon>Actinopterygii</taxon>
        <taxon>Neopterygii</taxon>
        <taxon>Teleostei</taxon>
        <taxon>Neoteleostei</taxon>
        <taxon>Acanthomorphata</taxon>
        <taxon>Ovalentaria</taxon>
        <taxon>Cichlomorphae</taxon>
        <taxon>Cichliformes</taxon>
        <taxon>Cichlidae</taxon>
        <taxon>African cichlids</taxon>
        <taxon>Pseudocrenilabrinae</taxon>
        <taxon>Haplochromini</taxon>
        <taxon>Haplochromis</taxon>
    </lineage>
</organism>
<dbReference type="PANTHER" id="PTHR33332">
    <property type="entry name" value="REVERSE TRANSCRIPTASE DOMAIN-CONTAINING PROTEIN"/>
    <property type="match status" value="1"/>
</dbReference>
<dbReference type="InterPro" id="IPR000477">
    <property type="entry name" value="RT_dom"/>
</dbReference>
<dbReference type="Pfam" id="PF00078">
    <property type="entry name" value="RVT_1"/>
    <property type="match status" value="1"/>
</dbReference>
<dbReference type="PROSITE" id="PS50878">
    <property type="entry name" value="RT_POL"/>
    <property type="match status" value="1"/>
</dbReference>
<sequence>MTLAVDLGSLMSNKHLMLYLTSAFDSVGHNILLNMLKFLAGFGSVLDHKCSPTTASLIFGVPQGSILGPLSFSFYILSSASIIQPFDYISFHLYADDIKLYISFKLRQLDRLSTPVDCLSWISDWLSNNYLVLNSSKAETMIIAPPELHPKISQVLASFCSSEKSSAPNLSLIFESSLGFESNVKSVSRSCFFHLWKFLNCEP</sequence>
<reference evidence="2" key="2">
    <citation type="submission" date="2025-09" db="UniProtKB">
        <authorList>
            <consortium name="Ensembl"/>
        </authorList>
    </citation>
    <scope>IDENTIFICATION</scope>
</reference>
<dbReference type="Proteomes" id="UP000264840">
    <property type="component" value="Unplaced"/>
</dbReference>
<reference evidence="2" key="1">
    <citation type="submission" date="2025-08" db="UniProtKB">
        <authorList>
            <consortium name="Ensembl"/>
        </authorList>
    </citation>
    <scope>IDENTIFICATION</scope>
</reference>
<keyword evidence="3" id="KW-1185">Reference proteome</keyword>
<dbReference type="AlphaFoldDB" id="A0A3Q2WAC9"/>
<dbReference type="Ensembl" id="ENSHBUT00000035072.1">
    <property type="protein sequence ID" value="ENSHBUP00000018419.1"/>
    <property type="gene ID" value="ENSHBUG00000020518.1"/>
</dbReference>
<protein>
    <recommendedName>
        <fullName evidence="1">Reverse transcriptase domain-containing protein</fullName>
    </recommendedName>
</protein>
<accession>A0A3Q2WAC9</accession>
<feature type="domain" description="Reverse transcriptase" evidence="1">
    <location>
        <begin position="1"/>
        <end position="156"/>
    </location>
</feature>
<proteinExistence type="predicted"/>